<dbReference type="GO" id="GO:1903457">
    <property type="term" value="P:lactate catabolic process"/>
    <property type="evidence" value="ECO:0007669"/>
    <property type="project" value="TreeGrafter"/>
</dbReference>
<evidence type="ECO:0000256" key="2">
    <source>
        <dbReference type="ARBA" id="ARBA00022630"/>
    </source>
</evidence>
<dbReference type="InterPro" id="IPR016166">
    <property type="entry name" value="FAD-bd_PCMH"/>
</dbReference>
<dbReference type="InterPro" id="IPR016164">
    <property type="entry name" value="FAD-linked_Oxase-like_C"/>
</dbReference>
<dbReference type="Pfam" id="PF01565">
    <property type="entry name" value="FAD_binding_4"/>
    <property type="match status" value="1"/>
</dbReference>
<keyword evidence="4" id="KW-0560">Oxidoreductase</keyword>
<dbReference type="Proteomes" id="UP000289257">
    <property type="component" value="Unassembled WGS sequence"/>
</dbReference>
<organism evidence="6 7">
    <name type="scientific">Candidatus Microsaccharimonas sossegonensis</name>
    <dbReference type="NCBI Taxonomy" id="2506948"/>
    <lineage>
        <taxon>Bacteria</taxon>
        <taxon>Candidatus Saccharimonadota</taxon>
        <taxon>Candidatus Saccharimonadia</taxon>
        <taxon>Candidatus Saccharimonadales</taxon>
        <taxon>Candidatus Saccharimonadaceae</taxon>
        <taxon>Candidatus Microsaccharimonas</taxon>
    </lineage>
</organism>
<dbReference type="PROSITE" id="PS51387">
    <property type="entry name" value="FAD_PCMH"/>
    <property type="match status" value="1"/>
</dbReference>
<dbReference type="InterPro" id="IPR006094">
    <property type="entry name" value="Oxid_FAD_bind_N"/>
</dbReference>
<reference evidence="6" key="1">
    <citation type="submission" date="2019-01" db="EMBL/GenBank/DDBJ databases">
        <title>Genomic signatures and co-occurrence patterns of the ultra-small Saccharimodia (Patescibacteria phylum) suggest a symbiotic lifestyle.</title>
        <authorList>
            <person name="Lemos L."/>
            <person name="Medeiros J."/>
            <person name="Andreote F."/>
            <person name="Fernandes G."/>
            <person name="Varani A."/>
            <person name="Oliveira G."/>
            <person name="Pylro V."/>
        </authorList>
    </citation>
    <scope>NUCLEOTIDE SEQUENCE [LARGE SCALE GENOMIC DNA]</scope>
    <source>
        <strain evidence="6">AMD02</strain>
    </source>
</reference>
<feature type="domain" description="FAD-binding PCMH-type" evidence="5">
    <location>
        <begin position="33"/>
        <end position="266"/>
    </location>
</feature>
<evidence type="ECO:0000256" key="3">
    <source>
        <dbReference type="ARBA" id="ARBA00022827"/>
    </source>
</evidence>
<dbReference type="AlphaFoldDB" id="A0A4Q0AHN1"/>
<dbReference type="EMBL" id="SCKX01000001">
    <property type="protein sequence ID" value="RWZ78692.1"/>
    <property type="molecule type" value="Genomic_DNA"/>
</dbReference>
<dbReference type="PANTHER" id="PTHR11748:SF119">
    <property type="entry name" value="D-2-HYDROXYGLUTARATE DEHYDROGENASE"/>
    <property type="match status" value="1"/>
</dbReference>
<keyword evidence="3" id="KW-0274">FAD</keyword>
<dbReference type="GO" id="GO:0008720">
    <property type="term" value="F:D-lactate dehydrogenase (NAD+) activity"/>
    <property type="evidence" value="ECO:0007669"/>
    <property type="project" value="TreeGrafter"/>
</dbReference>
<dbReference type="SUPFAM" id="SSF55103">
    <property type="entry name" value="FAD-linked oxidases, C-terminal domain"/>
    <property type="match status" value="1"/>
</dbReference>
<dbReference type="PANTHER" id="PTHR11748">
    <property type="entry name" value="D-LACTATE DEHYDROGENASE"/>
    <property type="match status" value="1"/>
</dbReference>
<protein>
    <submittedName>
        <fullName evidence="6">FAD-binding oxidoreductase</fullName>
    </submittedName>
</protein>
<comment type="caution">
    <text evidence="6">The sequence shown here is derived from an EMBL/GenBank/DDBJ whole genome shotgun (WGS) entry which is preliminary data.</text>
</comment>
<evidence type="ECO:0000313" key="7">
    <source>
        <dbReference type="Proteomes" id="UP000289257"/>
    </source>
</evidence>
<name>A0A4Q0AHN1_9BACT</name>
<sequence>MERLFDDLRKVFKGGILTHRQDRLEHSHDASIYEIIPDAVLEPKDSEDIRQLVACVTAHKKDYPSLSITTRSAGTDMSGAAIGNSLILNMTTYFTHIEGVNGNILHTQPGVLLRDIDPLLAQHHLMLGSAPASRAISTIGGMVGNNAGGEQSLRYGNTERAVRELKVVFADGNEYVVAPLTKRQLDTKMKQKDFEGQLYRQVYNLIETNYDHIHNARPKVNKNSMGYNLWSVWDRETGIFDMTRLMTGSQGTLGIITDITIETVPKAPHSGLLLVYLTSFKELGEIIPIVMKYKPATFEGFDDITFKLGIQYFGSFAKQLGLKHMLTQQAWLLGSVARFKGHLPNILLMIEFEGETKTEVYDKIARLHAALKKFHVRMDIEGDESASAPFWQIRRASLWLLRTRIHNKYAAPFIDDVTVQPKYVPEFLPKLRKIIRAYKLPATISGHFGDGNFHIVPLLDIKSHADQVKLEPVMREVIALVLQYKGTLAGEHNDGMVRGPWLPAVFGEDMFALFKHTKEIFDPHYIFNPHKKTDASWEYSMDHIRTTNSNELIH</sequence>
<dbReference type="InterPro" id="IPR016169">
    <property type="entry name" value="FAD-bd_PCMH_sub2"/>
</dbReference>
<evidence type="ECO:0000256" key="1">
    <source>
        <dbReference type="ARBA" id="ARBA00001974"/>
    </source>
</evidence>
<dbReference type="SUPFAM" id="SSF56176">
    <property type="entry name" value="FAD-binding/transporter-associated domain-like"/>
    <property type="match status" value="1"/>
</dbReference>
<evidence type="ECO:0000259" key="5">
    <source>
        <dbReference type="PROSITE" id="PS51387"/>
    </source>
</evidence>
<dbReference type="InterPro" id="IPR004113">
    <property type="entry name" value="FAD-bd_oxidored_4_C"/>
</dbReference>
<dbReference type="GO" id="GO:0071949">
    <property type="term" value="F:FAD binding"/>
    <property type="evidence" value="ECO:0007669"/>
    <property type="project" value="InterPro"/>
</dbReference>
<evidence type="ECO:0000256" key="4">
    <source>
        <dbReference type="ARBA" id="ARBA00023002"/>
    </source>
</evidence>
<dbReference type="Pfam" id="PF02913">
    <property type="entry name" value="FAD-oxidase_C"/>
    <property type="match status" value="1"/>
</dbReference>
<gene>
    <name evidence="6" type="ORF">EOT05_03010</name>
</gene>
<dbReference type="Gene3D" id="3.30.465.10">
    <property type="match status" value="2"/>
</dbReference>
<dbReference type="InterPro" id="IPR036318">
    <property type="entry name" value="FAD-bd_PCMH-like_sf"/>
</dbReference>
<dbReference type="Gene3D" id="3.30.70.2740">
    <property type="match status" value="1"/>
</dbReference>
<comment type="cofactor">
    <cofactor evidence="1">
        <name>FAD</name>
        <dbReference type="ChEBI" id="CHEBI:57692"/>
    </cofactor>
</comment>
<accession>A0A4Q0AHN1</accession>
<keyword evidence="7" id="KW-1185">Reference proteome</keyword>
<keyword evidence="2" id="KW-0285">Flavoprotein</keyword>
<evidence type="ECO:0000313" key="6">
    <source>
        <dbReference type="EMBL" id="RWZ78692.1"/>
    </source>
</evidence>
<proteinExistence type="predicted"/>
<dbReference type="GO" id="GO:0004458">
    <property type="term" value="F:D-lactate dehydrogenase (cytochrome) activity"/>
    <property type="evidence" value="ECO:0007669"/>
    <property type="project" value="TreeGrafter"/>
</dbReference>